<reference evidence="17 18" key="1">
    <citation type="journal article" date="2020" name="Nature">
        <title>Six reference-quality genomes reveal evolution of bat adaptations.</title>
        <authorList>
            <person name="Jebb D."/>
            <person name="Huang Z."/>
            <person name="Pippel M."/>
            <person name="Hughes G.M."/>
            <person name="Lavrichenko K."/>
            <person name="Devanna P."/>
            <person name="Winkler S."/>
            <person name="Jermiin L.S."/>
            <person name="Skirmuntt E.C."/>
            <person name="Katzourakis A."/>
            <person name="Burkitt-Gray L."/>
            <person name="Ray D.A."/>
            <person name="Sullivan K.A.M."/>
            <person name="Roscito J.G."/>
            <person name="Kirilenko B.M."/>
            <person name="Davalos L.M."/>
            <person name="Corthals A.P."/>
            <person name="Power M.L."/>
            <person name="Jones G."/>
            <person name="Ransome R.D."/>
            <person name="Dechmann D.K.N."/>
            <person name="Locatelli A.G."/>
            <person name="Puechmaille S.J."/>
            <person name="Fedrigo O."/>
            <person name="Jarvis E.D."/>
            <person name="Hiller M."/>
            <person name="Vernes S.C."/>
            <person name="Myers E.W."/>
            <person name="Teeling E.C."/>
        </authorList>
    </citation>
    <scope>NUCLEOTIDE SEQUENCE [LARGE SCALE GENOMIC DNA]</scope>
    <source>
        <strain evidence="17">MMolMol1</strain>
        <tissue evidence="17">Muscle</tissue>
    </source>
</reference>
<dbReference type="Proteomes" id="UP000550707">
    <property type="component" value="Unassembled WGS sequence"/>
</dbReference>
<organism evidence="17 18">
    <name type="scientific">Molossus molossus</name>
    <name type="common">Pallas' mastiff bat</name>
    <name type="synonym">Vespertilio molossus</name>
    <dbReference type="NCBI Taxonomy" id="27622"/>
    <lineage>
        <taxon>Eukaryota</taxon>
        <taxon>Metazoa</taxon>
        <taxon>Chordata</taxon>
        <taxon>Craniata</taxon>
        <taxon>Vertebrata</taxon>
        <taxon>Euteleostomi</taxon>
        <taxon>Mammalia</taxon>
        <taxon>Eutheria</taxon>
        <taxon>Laurasiatheria</taxon>
        <taxon>Chiroptera</taxon>
        <taxon>Yangochiroptera</taxon>
        <taxon>Molossidae</taxon>
        <taxon>Molossus</taxon>
    </lineage>
</organism>
<dbReference type="GO" id="GO:0050776">
    <property type="term" value="P:regulation of immune response"/>
    <property type="evidence" value="ECO:0007669"/>
    <property type="project" value="TreeGrafter"/>
</dbReference>
<comment type="caution">
    <text evidence="17">The sequence shown here is derived from an EMBL/GenBank/DDBJ whole genome shotgun (WGS) entry which is preliminary data.</text>
</comment>
<feature type="disulfide bond" evidence="15">
    <location>
        <begin position="48"/>
        <end position="85"/>
    </location>
</feature>
<evidence type="ECO:0000256" key="13">
    <source>
        <dbReference type="ARBA" id="ARBA00031287"/>
    </source>
</evidence>
<evidence type="ECO:0000256" key="14">
    <source>
        <dbReference type="PIRNR" id="PIRNR001941"/>
    </source>
</evidence>
<dbReference type="GO" id="GO:0035771">
    <property type="term" value="P:interleukin-4-mediated signaling pathway"/>
    <property type="evidence" value="ECO:0007669"/>
    <property type="project" value="TreeGrafter"/>
</dbReference>
<dbReference type="InParanoid" id="A0A7J8I743"/>
<dbReference type="InterPro" id="IPR002354">
    <property type="entry name" value="IL-4"/>
</dbReference>
<evidence type="ECO:0000256" key="6">
    <source>
        <dbReference type="ARBA" id="ARBA00022525"/>
    </source>
</evidence>
<comment type="similarity">
    <text evidence="3 14">Belongs to the IL-4/IL-13 family.</text>
</comment>
<evidence type="ECO:0000256" key="5">
    <source>
        <dbReference type="ARBA" id="ARBA00022514"/>
    </source>
</evidence>
<keyword evidence="18" id="KW-1185">Reference proteome</keyword>
<dbReference type="GO" id="GO:0005125">
    <property type="term" value="F:cytokine activity"/>
    <property type="evidence" value="ECO:0007669"/>
    <property type="project" value="UniProtKB-KW"/>
</dbReference>
<keyword evidence="10 15" id="KW-1015">Disulfide bond</keyword>
<dbReference type="EMBL" id="JACASF010000004">
    <property type="protein sequence ID" value="KAF6480394.1"/>
    <property type="molecule type" value="Genomic_DNA"/>
</dbReference>
<evidence type="ECO:0000256" key="8">
    <source>
        <dbReference type="ARBA" id="ARBA00022936"/>
    </source>
</evidence>
<comment type="function">
    <text evidence="1">Participates in at least several B-cell activation processes as well as of other cell types. It is a costimulator of DNA-synthesis. It induces the expression of class II MHC molecules on resting B-cells. It enhances both secretion and cell surface expression of IgE and IgG1. It also regulates the expression of the low affinity Fc receptor for IgE (CD23) on both lymphocytes and monocytes. Positively regulates IL31RA expression in macrophages. Stimulates autophagy in dendritic cells by interfering with mTORC1 signaling and through the induction of RUFY4.</text>
</comment>
<feature type="signal peptide" evidence="16">
    <location>
        <begin position="1"/>
        <end position="24"/>
    </location>
</feature>
<dbReference type="InterPro" id="IPR001325">
    <property type="entry name" value="IL-4/IL-13"/>
</dbReference>
<evidence type="ECO:0000313" key="17">
    <source>
        <dbReference type="EMBL" id="KAF6480394.1"/>
    </source>
</evidence>
<evidence type="ECO:0000256" key="9">
    <source>
        <dbReference type="ARBA" id="ARBA00023030"/>
    </source>
</evidence>
<dbReference type="PIRSF" id="PIRSF001941">
    <property type="entry name" value="Interleukin_4"/>
    <property type="match status" value="1"/>
</dbReference>
<dbReference type="GO" id="GO:0045893">
    <property type="term" value="P:positive regulation of DNA-templated transcription"/>
    <property type="evidence" value="ECO:0007669"/>
    <property type="project" value="TreeGrafter"/>
</dbReference>
<keyword evidence="11" id="KW-0325">Glycoprotein</keyword>
<keyword evidence="5 14" id="KW-0202">Cytokine</keyword>
<evidence type="ECO:0000256" key="2">
    <source>
        <dbReference type="ARBA" id="ARBA00004613"/>
    </source>
</evidence>
<dbReference type="GO" id="GO:0008083">
    <property type="term" value="F:growth factor activity"/>
    <property type="evidence" value="ECO:0007669"/>
    <property type="project" value="UniProtKB-KW"/>
</dbReference>
<evidence type="ECO:0000256" key="7">
    <source>
        <dbReference type="ARBA" id="ARBA00022729"/>
    </source>
</evidence>
<dbReference type="GO" id="GO:0005615">
    <property type="term" value="C:extracellular space"/>
    <property type="evidence" value="ECO:0007669"/>
    <property type="project" value="UniProtKB-UniRule"/>
</dbReference>
<dbReference type="GO" id="GO:0050728">
    <property type="term" value="P:negative regulation of inflammatory response"/>
    <property type="evidence" value="ECO:0007669"/>
    <property type="project" value="TreeGrafter"/>
</dbReference>
<dbReference type="GO" id="GO:0005136">
    <property type="term" value="F:interleukin-4 receptor binding"/>
    <property type="evidence" value="ECO:0007669"/>
    <property type="project" value="InterPro"/>
</dbReference>
<dbReference type="FunFam" id="1.20.1250.10:FF:000014">
    <property type="entry name" value="Interleukin-4"/>
    <property type="match status" value="1"/>
</dbReference>
<dbReference type="PRINTS" id="PR00431">
    <property type="entry name" value="INTERLEUKIN4"/>
</dbReference>
<dbReference type="FunCoup" id="A0A7J8I743">
    <property type="interactions" value="656"/>
</dbReference>
<sequence length="134" mass="15331">MGLTSHLIPALVCLLACTSYFLHGHKHNFVLEETIKTLNILTARKELCLELSVADVLTAPKNTTETEIFCRAAQVLRHVYTQHRCLSKMLSRLDRNLYSMASKISCSVNETKKSSLKDFLERLRRIMQEKYATS</sequence>
<accession>A0A7J8I743</accession>
<keyword evidence="7 16" id="KW-0732">Signal</keyword>
<dbReference type="InterPro" id="IPR009079">
    <property type="entry name" value="4_helix_cytokine-like_core"/>
</dbReference>
<dbReference type="GO" id="GO:0006955">
    <property type="term" value="P:immune response"/>
    <property type="evidence" value="ECO:0007669"/>
    <property type="project" value="InterPro"/>
</dbReference>
<keyword evidence="6 14" id="KW-0964">Secreted</keyword>
<dbReference type="PANTHER" id="PTHR47401">
    <property type="entry name" value="INTERLEUKIN-4"/>
    <property type="match status" value="1"/>
</dbReference>
<evidence type="ECO:0000256" key="16">
    <source>
        <dbReference type="SAM" id="SignalP"/>
    </source>
</evidence>
<proteinExistence type="inferred from homology"/>
<comment type="subcellular location">
    <subcellularLocation>
        <location evidence="2 14">Secreted</location>
    </subcellularLocation>
</comment>
<dbReference type="GO" id="GO:0010628">
    <property type="term" value="P:positive regulation of gene expression"/>
    <property type="evidence" value="ECO:0007669"/>
    <property type="project" value="UniProtKB-ARBA"/>
</dbReference>
<evidence type="ECO:0000256" key="11">
    <source>
        <dbReference type="ARBA" id="ARBA00023180"/>
    </source>
</evidence>
<dbReference type="SMART" id="SM00190">
    <property type="entry name" value="IL4_13"/>
    <property type="match status" value="1"/>
</dbReference>
<feature type="chain" id="PRO_5029875423" description="Interleukin-4" evidence="16">
    <location>
        <begin position="25"/>
        <end position="134"/>
    </location>
</feature>
<dbReference type="Pfam" id="PF00727">
    <property type="entry name" value="IL4"/>
    <property type="match status" value="1"/>
</dbReference>
<evidence type="ECO:0000256" key="12">
    <source>
        <dbReference type="ARBA" id="ARBA00030247"/>
    </source>
</evidence>
<keyword evidence="9 14" id="KW-0339">Growth factor</keyword>
<dbReference type="OrthoDB" id="9528087at2759"/>
<evidence type="ECO:0000256" key="1">
    <source>
        <dbReference type="ARBA" id="ARBA00003994"/>
    </source>
</evidence>
<evidence type="ECO:0000256" key="10">
    <source>
        <dbReference type="ARBA" id="ARBA00023157"/>
    </source>
</evidence>
<dbReference type="PANTHER" id="PTHR47401:SF1">
    <property type="entry name" value="INTERLEUKIN-4"/>
    <property type="match status" value="1"/>
</dbReference>
<feature type="disulfide bond" evidence="15">
    <location>
        <begin position="70"/>
        <end position="106"/>
    </location>
</feature>
<evidence type="ECO:0000256" key="4">
    <source>
        <dbReference type="ARBA" id="ARBA00019467"/>
    </source>
</evidence>
<evidence type="ECO:0000313" key="18">
    <source>
        <dbReference type="Proteomes" id="UP000550707"/>
    </source>
</evidence>
<evidence type="ECO:0000256" key="3">
    <source>
        <dbReference type="ARBA" id="ARBA00009855"/>
    </source>
</evidence>
<dbReference type="Gene3D" id="1.20.1250.10">
    <property type="match status" value="1"/>
</dbReference>
<keyword evidence="8 14" id="KW-0075">B-cell activation</keyword>
<name>A0A7J8I743_MOLMO</name>
<gene>
    <name evidence="17" type="ORF">HJG59_006767</name>
</gene>
<dbReference type="AlphaFoldDB" id="A0A7J8I743"/>
<protein>
    <recommendedName>
        <fullName evidence="4 14">Interleukin-4</fullName>
        <shortName evidence="14">IL-4</shortName>
    </recommendedName>
    <alternativeName>
        <fullName evidence="13 14">B-cell stimulatory factor 1</fullName>
    </alternativeName>
    <alternativeName>
        <fullName evidence="12 14">Lymphocyte stimulatory factor 1</fullName>
    </alternativeName>
</protein>
<dbReference type="GO" id="GO:0042113">
    <property type="term" value="P:B cell activation"/>
    <property type="evidence" value="ECO:0007669"/>
    <property type="project" value="UniProtKB-UniRule"/>
</dbReference>
<dbReference type="SUPFAM" id="SSF47266">
    <property type="entry name" value="4-helical cytokines"/>
    <property type="match status" value="1"/>
</dbReference>
<dbReference type="GO" id="GO:0051239">
    <property type="term" value="P:regulation of multicellular organismal process"/>
    <property type="evidence" value="ECO:0007669"/>
    <property type="project" value="UniProtKB-ARBA"/>
</dbReference>
<evidence type="ECO:0000256" key="15">
    <source>
        <dbReference type="PIRSR" id="PIRSR001941-1"/>
    </source>
</evidence>